<evidence type="ECO:0000259" key="2">
    <source>
        <dbReference type="PROSITE" id="PS51144"/>
    </source>
</evidence>
<dbReference type="InterPro" id="IPR036398">
    <property type="entry name" value="CA_dom_sf"/>
</dbReference>
<organism evidence="3 4">
    <name type="scientific">Polyplax serrata</name>
    <name type="common">Common mouse louse</name>
    <dbReference type="NCBI Taxonomy" id="468196"/>
    <lineage>
        <taxon>Eukaryota</taxon>
        <taxon>Metazoa</taxon>
        <taxon>Ecdysozoa</taxon>
        <taxon>Arthropoda</taxon>
        <taxon>Hexapoda</taxon>
        <taxon>Insecta</taxon>
        <taxon>Pterygota</taxon>
        <taxon>Neoptera</taxon>
        <taxon>Paraneoptera</taxon>
        <taxon>Psocodea</taxon>
        <taxon>Troctomorpha</taxon>
        <taxon>Phthiraptera</taxon>
        <taxon>Anoplura</taxon>
        <taxon>Polyplacidae</taxon>
        <taxon>Polyplax</taxon>
    </lineage>
</organism>
<dbReference type="EMBL" id="JAWJWE010000040">
    <property type="protein sequence ID" value="KAK6619520.1"/>
    <property type="molecule type" value="Genomic_DNA"/>
</dbReference>
<comment type="caution">
    <text evidence="3">The sequence shown here is derived from an EMBL/GenBank/DDBJ whole genome shotgun (WGS) entry which is preliminary data.</text>
</comment>
<sequence>MEGRGVYDSKINYKVELNPPADLGDLSNPELRILTDQLEKIKYGGDEVEVKRISIKSLLPETEYYMTYDGSTTMPACHETVTWVILNKPIYITKQQFVSSHGAETPTSMVSNGGVCLCVCVCGGGVDPFTKVGVKGREKERRHDEKLLGYEEKSNQFLVYPSVFYELNPVLKGTGEVERNAGGKENA</sequence>
<evidence type="ECO:0000313" key="4">
    <source>
        <dbReference type="Proteomes" id="UP001372834"/>
    </source>
</evidence>
<evidence type="ECO:0000313" key="3">
    <source>
        <dbReference type="EMBL" id="KAK6619520.1"/>
    </source>
</evidence>
<dbReference type="PANTHER" id="PTHR18952">
    <property type="entry name" value="CARBONIC ANHYDRASE"/>
    <property type="match status" value="1"/>
</dbReference>
<dbReference type="InterPro" id="IPR001148">
    <property type="entry name" value="CA_dom"/>
</dbReference>
<accession>A0AAN8NKF2</accession>
<protein>
    <recommendedName>
        <fullName evidence="2">Alpha-carbonic anhydrase domain-containing protein</fullName>
    </recommendedName>
</protein>
<evidence type="ECO:0000256" key="1">
    <source>
        <dbReference type="ARBA" id="ARBA00010718"/>
    </source>
</evidence>
<dbReference type="PROSITE" id="PS51144">
    <property type="entry name" value="ALPHA_CA_2"/>
    <property type="match status" value="1"/>
</dbReference>
<dbReference type="GO" id="GO:0004089">
    <property type="term" value="F:carbonate dehydratase activity"/>
    <property type="evidence" value="ECO:0007669"/>
    <property type="project" value="InterPro"/>
</dbReference>
<dbReference type="Pfam" id="PF00194">
    <property type="entry name" value="Carb_anhydrase"/>
    <property type="match status" value="1"/>
</dbReference>
<dbReference type="Proteomes" id="UP001372834">
    <property type="component" value="Unassembled WGS sequence"/>
</dbReference>
<dbReference type="PANTHER" id="PTHR18952:SF208">
    <property type="entry name" value="CARBONIC ANHYDRASE XA-RELATED"/>
    <property type="match status" value="1"/>
</dbReference>
<dbReference type="SUPFAM" id="SSF51069">
    <property type="entry name" value="Carbonic anhydrase"/>
    <property type="match status" value="1"/>
</dbReference>
<reference evidence="3 4" key="1">
    <citation type="submission" date="2023-10" db="EMBL/GenBank/DDBJ databases">
        <title>Genomes of two closely related lineages of the louse Polyplax serrata with different host specificities.</title>
        <authorList>
            <person name="Martinu J."/>
            <person name="Tarabai H."/>
            <person name="Stefka J."/>
            <person name="Hypsa V."/>
        </authorList>
    </citation>
    <scope>NUCLEOTIDE SEQUENCE [LARGE SCALE GENOMIC DNA]</scope>
    <source>
        <strain evidence="3">HR10_N</strain>
    </source>
</reference>
<dbReference type="GO" id="GO:0006730">
    <property type="term" value="P:one-carbon metabolic process"/>
    <property type="evidence" value="ECO:0007669"/>
    <property type="project" value="TreeGrafter"/>
</dbReference>
<name>A0AAN8NKF2_POLSC</name>
<dbReference type="AlphaFoldDB" id="A0AAN8NKF2"/>
<proteinExistence type="inferred from homology"/>
<dbReference type="GO" id="GO:0008270">
    <property type="term" value="F:zinc ion binding"/>
    <property type="evidence" value="ECO:0007669"/>
    <property type="project" value="InterPro"/>
</dbReference>
<dbReference type="Gene3D" id="3.10.200.10">
    <property type="entry name" value="Alpha carbonic anhydrase"/>
    <property type="match status" value="1"/>
</dbReference>
<gene>
    <name evidence="3" type="ORF">RUM43_012277</name>
</gene>
<comment type="similarity">
    <text evidence="1">Belongs to the alpha-carbonic anhydrase family.</text>
</comment>
<dbReference type="InterPro" id="IPR023561">
    <property type="entry name" value="Carbonic_anhydrase_a-class"/>
</dbReference>
<feature type="domain" description="Alpha-carbonic anhydrase" evidence="2">
    <location>
        <begin position="1"/>
        <end position="138"/>
    </location>
</feature>